<evidence type="ECO:0000256" key="1">
    <source>
        <dbReference type="ARBA" id="ARBA00004141"/>
    </source>
</evidence>
<evidence type="ECO:0000313" key="9">
    <source>
        <dbReference type="Proteomes" id="UP000024635"/>
    </source>
</evidence>
<dbReference type="InterPro" id="IPR051869">
    <property type="entry name" value="STARD3"/>
</dbReference>
<dbReference type="STRING" id="53326.A0A016TN11"/>
<dbReference type="Gene3D" id="3.30.530.20">
    <property type="match status" value="1"/>
</dbReference>
<dbReference type="InterPro" id="IPR023393">
    <property type="entry name" value="START-like_dom_sf"/>
</dbReference>
<comment type="caution">
    <text evidence="8">The sequence shown here is derived from an EMBL/GenBank/DDBJ whole genome shotgun (WGS) entry which is preliminary data.</text>
</comment>
<feature type="domain" description="MENTAL" evidence="7">
    <location>
        <begin position="60"/>
        <end position="237"/>
    </location>
</feature>
<dbReference type="GO" id="GO:0005789">
    <property type="term" value="C:endoplasmic reticulum membrane"/>
    <property type="evidence" value="ECO:0007669"/>
    <property type="project" value="TreeGrafter"/>
</dbReference>
<feature type="transmembrane region" description="Helical" evidence="4">
    <location>
        <begin position="139"/>
        <end position="159"/>
    </location>
</feature>
<organism evidence="8 9">
    <name type="scientific">Ancylostoma ceylanicum</name>
    <dbReference type="NCBI Taxonomy" id="53326"/>
    <lineage>
        <taxon>Eukaryota</taxon>
        <taxon>Metazoa</taxon>
        <taxon>Ecdysozoa</taxon>
        <taxon>Nematoda</taxon>
        <taxon>Chromadorea</taxon>
        <taxon>Rhabditida</taxon>
        <taxon>Rhabditina</taxon>
        <taxon>Rhabditomorpha</taxon>
        <taxon>Strongyloidea</taxon>
        <taxon>Ancylostomatidae</taxon>
        <taxon>Ancylostomatinae</taxon>
        <taxon>Ancylostoma</taxon>
    </lineage>
</organism>
<dbReference type="PANTHER" id="PTHR46121">
    <property type="entry name" value="STEROIDOGENIC ACUTE REGULATORY PROTEIN-LIKE"/>
    <property type="match status" value="1"/>
</dbReference>
<evidence type="ECO:0000259" key="7">
    <source>
        <dbReference type="PROSITE" id="PS51439"/>
    </source>
</evidence>
<comment type="subcellular location">
    <subcellularLocation>
        <location evidence="1">Membrane</location>
        <topology evidence="1">Multi-pass membrane protein</topology>
    </subcellularLocation>
</comment>
<dbReference type="GO" id="GO:0099044">
    <property type="term" value="P:vesicle tethering to endoplasmic reticulum"/>
    <property type="evidence" value="ECO:0007669"/>
    <property type="project" value="TreeGrafter"/>
</dbReference>
<name>A0A016TN11_9BILA</name>
<dbReference type="InterPro" id="IPR002913">
    <property type="entry name" value="START_lipid-bd_dom"/>
</dbReference>
<keyword evidence="3 4" id="KW-0472">Membrane</keyword>
<dbReference type="OrthoDB" id="5912992at2759"/>
<keyword evidence="9" id="KW-1185">Reference proteome</keyword>
<feature type="transmembrane region" description="Helical" evidence="4">
    <location>
        <begin position="171"/>
        <end position="190"/>
    </location>
</feature>
<dbReference type="Pfam" id="PF01852">
    <property type="entry name" value="START"/>
    <property type="match status" value="1"/>
</dbReference>
<evidence type="ECO:0000256" key="2">
    <source>
        <dbReference type="ARBA" id="ARBA00022692"/>
    </source>
</evidence>
<dbReference type="GO" id="GO:0031902">
    <property type="term" value="C:late endosome membrane"/>
    <property type="evidence" value="ECO:0007669"/>
    <property type="project" value="TreeGrafter"/>
</dbReference>
<dbReference type="EMBL" id="JARK01001427">
    <property type="protein sequence ID" value="EYC03913.1"/>
    <property type="molecule type" value="Genomic_DNA"/>
</dbReference>
<dbReference type="GO" id="GO:0140284">
    <property type="term" value="C:endoplasmic reticulum-endosome membrane contact site"/>
    <property type="evidence" value="ECO:0007669"/>
    <property type="project" value="TreeGrafter"/>
</dbReference>
<feature type="chain" id="PRO_5001491267" description="START domain-containing protein" evidence="5">
    <location>
        <begin position="18"/>
        <end position="527"/>
    </location>
</feature>
<dbReference type="SUPFAM" id="SSF55961">
    <property type="entry name" value="Bet v1-like"/>
    <property type="match status" value="1"/>
</dbReference>
<dbReference type="PANTHER" id="PTHR46121:SF4">
    <property type="entry name" value="STEROIDOGENIC ACUTE REGULATORY PROTEIN-LIKE"/>
    <property type="match status" value="1"/>
</dbReference>
<feature type="transmembrane region" description="Helical" evidence="4">
    <location>
        <begin position="67"/>
        <end position="87"/>
    </location>
</feature>
<reference evidence="9" key="1">
    <citation type="journal article" date="2015" name="Nat. Genet.">
        <title>The genome and transcriptome of the zoonotic hookworm Ancylostoma ceylanicum identify infection-specific gene families.</title>
        <authorList>
            <person name="Schwarz E.M."/>
            <person name="Hu Y."/>
            <person name="Antoshechkin I."/>
            <person name="Miller M.M."/>
            <person name="Sternberg P.W."/>
            <person name="Aroian R.V."/>
        </authorList>
    </citation>
    <scope>NUCLEOTIDE SEQUENCE</scope>
    <source>
        <strain evidence="9">HY135</strain>
    </source>
</reference>
<evidence type="ECO:0000313" key="8">
    <source>
        <dbReference type="EMBL" id="EYC03913.1"/>
    </source>
</evidence>
<dbReference type="Proteomes" id="UP000024635">
    <property type="component" value="Unassembled WGS sequence"/>
</dbReference>
<dbReference type="PROSITE" id="PS51439">
    <property type="entry name" value="MENTAL"/>
    <property type="match status" value="1"/>
</dbReference>
<dbReference type="GO" id="GO:0008289">
    <property type="term" value="F:lipid binding"/>
    <property type="evidence" value="ECO:0007669"/>
    <property type="project" value="InterPro"/>
</dbReference>
<evidence type="ECO:0000256" key="4">
    <source>
        <dbReference type="SAM" id="Phobius"/>
    </source>
</evidence>
<keyword evidence="5" id="KW-0732">Signal</keyword>
<evidence type="ECO:0000256" key="5">
    <source>
        <dbReference type="SAM" id="SignalP"/>
    </source>
</evidence>
<evidence type="ECO:0000256" key="3">
    <source>
        <dbReference type="ARBA" id="ARBA00023136"/>
    </source>
</evidence>
<dbReference type="GO" id="GO:0005765">
    <property type="term" value="C:lysosomal membrane"/>
    <property type="evidence" value="ECO:0007669"/>
    <property type="project" value="TreeGrafter"/>
</dbReference>
<dbReference type="SMART" id="SM00234">
    <property type="entry name" value="START"/>
    <property type="match status" value="1"/>
</dbReference>
<feature type="domain" description="START" evidence="6">
    <location>
        <begin position="325"/>
        <end position="474"/>
    </location>
</feature>
<proteinExistence type="predicted"/>
<evidence type="ECO:0008006" key="10">
    <source>
        <dbReference type="Google" id="ProtNLM"/>
    </source>
</evidence>
<feature type="signal peptide" evidence="5">
    <location>
        <begin position="1"/>
        <end position="17"/>
    </location>
</feature>
<gene>
    <name evidence="8" type="primary">Acey_s0091.g2493</name>
    <name evidence="8" type="synonym">Acey-tag-340</name>
    <name evidence="8" type="ORF">Y032_0091g2493</name>
</gene>
<dbReference type="InterPro" id="IPR019498">
    <property type="entry name" value="MENTAL"/>
</dbReference>
<dbReference type="Pfam" id="PF10457">
    <property type="entry name" value="MENTAL"/>
    <property type="match status" value="1"/>
</dbReference>
<sequence>MYVYLFFFFCIYMRSTGTYLSHFQHLQNQLEKDVPGLGRRGAATKMSGRAPLLGVESSGLSKDRRRFIIISIFDATLTTLLWLLCTVTKGDDWPQVFLQEINLFDSRFMSISLFDIVLCALVRMVVLILFYAVFVVRHWLPVAITTSLSTVYIVIKILFFFSHKQGGLPQYLLVLASFSIAWFELWLMPFKVLPGERRCEHSDSFHDDLSVSVRGNSFREARANHVAASRYISEDEFRSAMEFSSEDEAHRSFANGPLRLRGSQISADLRETYEKALRDASEKVDTHLRQARLGEWKVLKLKEPMVLQAPDQTYYIRAEFCCSPQVLFDAAWRDVLRWNSQLVEARVIATIDSVTDLYYSMTAPALKGYVSSRDFFDVRRIHFDSGVQTYSGVFVSVESPACPVHANKKIVRGNNGPSCIRAVGDITSGQSYLEWIMRTDLKGGLPKRLVQSTMLTYFIEHITRLREYIDRQSLTRYGALNLERAERPSSVIGQFTEPTNHRARPRLRLQVLRPSPFSTADLLSANT</sequence>
<accession>A0A016TN11</accession>
<dbReference type="PROSITE" id="PS50848">
    <property type="entry name" value="START"/>
    <property type="match status" value="1"/>
</dbReference>
<evidence type="ECO:0000259" key="6">
    <source>
        <dbReference type="PROSITE" id="PS50848"/>
    </source>
</evidence>
<protein>
    <recommendedName>
        <fullName evidence="10">START domain-containing protein</fullName>
    </recommendedName>
</protein>
<feature type="transmembrane region" description="Helical" evidence="4">
    <location>
        <begin position="108"/>
        <end position="133"/>
    </location>
</feature>
<keyword evidence="4" id="KW-1133">Transmembrane helix</keyword>
<dbReference type="AlphaFoldDB" id="A0A016TN11"/>
<keyword evidence="2 4" id="KW-0812">Transmembrane</keyword>